<keyword evidence="2" id="KW-0732">Signal</keyword>
<dbReference type="AlphaFoldDB" id="A0A850GYD0"/>
<dbReference type="Proteomes" id="UP000561438">
    <property type="component" value="Unassembled WGS sequence"/>
</dbReference>
<evidence type="ECO:0000259" key="3">
    <source>
        <dbReference type="Pfam" id="PF09362"/>
    </source>
</evidence>
<gene>
    <name evidence="4" type="ORF">HUV48_00505</name>
</gene>
<dbReference type="PANTHER" id="PTHR43662">
    <property type="match status" value="1"/>
</dbReference>
<dbReference type="Pfam" id="PF09362">
    <property type="entry name" value="DUF1996"/>
    <property type="match status" value="1"/>
</dbReference>
<feature type="domain" description="DUF1996" evidence="3">
    <location>
        <begin position="176"/>
        <end position="412"/>
    </location>
</feature>
<reference evidence="4 5" key="1">
    <citation type="submission" date="2020-06" db="EMBL/GenBank/DDBJ databases">
        <title>Altererythrobacter sp. HHU K3-1.</title>
        <authorList>
            <person name="Zhang D."/>
            <person name="Xue H."/>
        </authorList>
    </citation>
    <scope>NUCLEOTIDE SEQUENCE [LARGE SCALE GENOMIC DNA]</scope>
    <source>
        <strain evidence="4 5">HHU K3-1</strain>
    </source>
</reference>
<name>A0A850GYD0_9SPHN</name>
<proteinExistence type="predicted"/>
<feature type="region of interest" description="Disordered" evidence="1">
    <location>
        <begin position="447"/>
        <end position="474"/>
    </location>
</feature>
<evidence type="ECO:0000256" key="2">
    <source>
        <dbReference type="SAM" id="SignalP"/>
    </source>
</evidence>
<dbReference type="PANTHER" id="PTHR43662:SF3">
    <property type="entry name" value="DOMAIN PROTEIN, PUTATIVE (AFU_ORTHOLOGUE AFUA_6G11970)-RELATED"/>
    <property type="match status" value="1"/>
</dbReference>
<dbReference type="RefSeq" id="WP_176265827.1">
    <property type="nucleotide sequence ID" value="NZ_JABWGV010000001.1"/>
</dbReference>
<sequence>MRLLMTIAALFAAAPSLAQDSPLERAEQGRIDLNESQNELAQARYDFGQVEPENLPLEVFDDWAKMEAEARTGELALRRALYAVDKLIEALRAGGVNVPTPEPEPLPDPMPDPEPIPNPQPPTDSTVPTKGLAAVQDGLDYTALTYSHGRIAGSSAPDVVGAFRFICAPGQLRYDDPVVFPGKPGASHLHQFFGNLEADGNSTYESLRKSGESTCTSDLNRSAYWMPALLTGDGHVVRPEYFSIYYKRRPLGDAAFENNGTKPARFPRGLRYIFGWDAYRASEYQKPKANFKCNPGEGGSFSGTMTEVLARCPVGGAFYASLSSPKCWNGTDLDSPDHQAHMTGSYRNRDSGYIEACPSTHPYMLPTFTITAKYVVQEGEDTSKWYFASDPMAPEEFREPGYTLHADWFGAWNDLALNTWQEHCIEKMLNCSDFNFGNGSGGQRNEYYHNKTWNNTQPDRPAVPTRPEGTTHAH</sequence>
<protein>
    <submittedName>
        <fullName evidence="4">DUF1996 domain-containing protein</fullName>
    </submittedName>
</protein>
<accession>A0A850GYD0</accession>
<evidence type="ECO:0000256" key="1">
    <source>
        <dbReference type="SAM" id="MobiDB-lite"/>
    </source>
</evidence>
<comment type="caution">
    <text evidence="4">The sequence shown here is derived from an EMBL/GenBank/DDBJ whole genome shotgun (WGS) entry which is preliminary data.</text>
</comment>
<feature type="signal peptide" evidence="2">
    <location>
        <begin position="1"/>
        <end position="18"/>
    </location>
</feature>
<evidence type="ECO:0000313" key="4">
    <source>
        <dbReference type="EMBL" id="NVD43496.1"/>
    </source>
</evidence>
<dbReference type="EMBL" id="JABWGV010000001">
    <property type="protein sequence ID" value="NVD43496.1"/>
    <property type="molecule type" value="Genomic_DNA"/>
</dbReference>
<organism evidence="4 5">
    <name type="scientific">Qipengyuania atrilutea</name>
    <dbReference type="NCBI Taxonomy" id="2744473"/>
    <lineage>
        <taxon>Bacteria</taxon>
        <taxon>Pseudomonadati</taxon>
        <taxon>Pseudomonadota</taxon>
        <taxon>Alphaproteobacteria</taxon>
        <taxon>Sphingomonadales</taxon>
        <taxon>Erythrobacteraceae</taxon>
        <taxon>Qipengyuania</taxon>
    </lineage>
</organism>
<feature type="chain" id="PRO_5032416121" evidence="2">
    <location>
        <begin position="19"/>
        <end position="474"/>
    </location>
</feature>
<keyword evidence="5" id="KW-1185">Reference proteome</keyword>
<dbReference type="InterPro" id="IPR018535">
    <property type="entry name" value="DUF1996"/>
</dbReference>
<feature type="region of interest" description="Disordered" evidence="1">
    <location>
        <begin position="95"/>
        <end position="127"/>
    </location>
</feature>
<evidence type="ECO:0000313" key="5">
    <source>
        <dbReference type="Proteomes" id="UP000561438"/>
    </source>
</evidence>
<feature type="compositionally biased region" description="Pro residues" evidence="1">
    <location>
        <begin position="100"/>
        <end position="122"/>
    </location>
</feature>